<evidence type="ECO:0000256" key="3">
    <source>
        <dbReference type="ARBA" id="ARBA00010312"/>
    </source>
</evidence>
<comment type="cofactor">
    <cofactor evidence="2">
        <name>[4Fe-4S] cluster</name>
        <dbReference type="ChEBI" id="CHEBI:49883"/>
    </cofactor>
</comment>
<proteinExistence type="inferred from homology"/>
<evidence type="ECO:0000313" key="13">
    <source>
        <dbReference type="EMBL" id="PAU96217.1"/>
    </source>
</evidence>
<comment type="caution">
    <text evidence="13">The sequence shown here is derived from an EMBL/GenBank/DDBJ whole genome shotgun (WGS) entry which is preliminary data.</text>
</comment>
<dbReference type="Gene3D" id="3.40.50.740">
    <property type="match status" value="1"/>
</dbReference>
<dbReference type="Pfam" id="PF01568">
    <property type="entry name" value="Molydop_binding"/>
    <property type="match status" value="1"/>
</dbReference>
<feature type="region of interest" description="Disordered" evidence="10">
    <location>
        <begin position="1"/>
        <end position="24"/>
    </location>
</feature>
<dbReference type="SUPFAM" id="SSF53706">
    <property type="entry name" value="Formate dehydrogenase/DMSO reductase, domains 1-3"/>
    <property type="match status" value="1"/>
</dbReference>
<accession>A0A2A2GH09</accession>
<dbReference type="AlphaFoldDB" id="A0A2A2GH09"/>
<dbReference type="InterPro" id="IPR010046">
    <property type="entry name" value="Mopterin_OxRdtse_a_bac"/>
</dbReference>
<dbReference type="NCBIfam" id="TIGR01701">
    <property type="entry name" value="Fdhalpha-like"/>
    <property type="match status" value="1"/>
</dbReference>
<evidence type="ECO:0000256" key="6">
    <source>
        <dbReference type="ARBA" id="ARBA00022723"/>
    </source>
</evidence>
<evidence type="ECO:0000259" key="11">
    <source>
        <dbReference type="Pfam" id="PF00384"/>
    </source>
</evidence>
<comment type="similarity">
    <text evidence="3">Belongs to the prokaryotic molybdopterin-containing oxidoreductase family.</text>
</comment>
<dbReference type="GO" id="GO:0008863">
    <property type="term" value="F:formate dehydrogenase (NAD+) activity"/>
    <property type="evidence" value="ECO:0007669"/>
    <property type="project" value="InterPro"/>
</dbReference>
<dbReference type="SUPFAM" id="SSF50692">
    <property type="entry name" value="ADC-like"/>
    <property type="match status" value="1"/>
</dbReference>
<evidence type="ECO:0000256" key="10">
    <source>
        <dbReference type="SAM" id="MobiDB-lite"/>
    </source>
</evidence>
<dbReference type="InterPro" id="IPR006657">
    <property type="entry name" value="MoPterin_dinucl-bd_dom"/>
</dbReference>
<dbReference type="Gene3D" id="2.40.40.20">
    <property type="match status" value="1"/>
</dbReference>
<dbReference type="Gene3D" id="3.40.228.10">
    <property type="entry name" value="Dimethylsulfoxide Reductase, domain 2"/>
    <property type="match status" value="1"/>
</dbReference>
<dbReference type="PANTHER" id="PTHR43105:SF4">
    <property type="entry name" value="PROTEIN YDEP"/>
    <property type="match status" value="1"/>
</dbReference>
<keyword evidence="7" id="KW-0560">Oxidoreductase</keyword>
<organism evidence="13 14">
    <name type="scientific">Paracoccus salipaludis</name>
    <dbReference type="NCBI Taxonomy" id="2032623"/>
    <lineage>
        <taxon>Bacteria</taxon>
        <taxon>Pseudomonadati</taxon>
        <taxon>Pseudomonadota</taxon>
        <taxon>Alphaproteobacteria</taxon>
        <taxon>Rhodobacterales</taxon>
        <taxon>Paracoccaceae</taxon>
        <taxon>Paracoccus</taxon>
    </lineage>
</organism>
<comment type="cofactor">
    <cofactor evidence="1">
        <name>Mo-bis(molybdopterin guanine dinucleotide)</name>
        <dbReference type="ChEBI" id="CHEBI:60539"/>
    </cofactor>
</comment>
<keyword evidence="14" id="KW-1185">Reference proteome</keyword>
<feature type="domain" description="Molybdopterin oxidoreductase" evidence="11">
    <location>
        <begin position="121"/>
        <end position="422"/>
    </location>
</feature>
<dbReference type="CDD" id="cd02787">
    <property type="entry name" value="MopB_CT_ydeP"/>
    <property type="match status" value="1"/>
</dbReference>
<evidence type="ECO:0000256" key="7">
    <source>
        <dbReference type="ARBA" id="ARBA00023002"/>
    </source>
</evidence>
<dbReference type="CDD" id="cd02767">
    <property type="entry name" value="MopB_ydeP"/>
    <property type="match status" value="1"/>
</dbReference>
<protein>
    <submittedName>
        <fullName evidence="13">Formate dehydrogenase</fullName>
    </submittedName>
</protein>
<feature type="domain" description="Molybdopterin dinucleotide-binding" evidence="12">
    <location>
        <begin position="653"/>
        <end position="759"/>
    </location>
</feature>
<dbReference type="GO" id="GO:0043546">
    <property type="term" value="F:molybdopterin cofactor binding"/>
    <property type="evidence" value="ECO:0007669"/>
    <property type="project" value="InterPro"/>
</dbReference>
<dbReference type="GO" id="GO:0016020">
    <property type="term" value="C:membrane"/>
    <property type="evidence" value="ECO:0007669"/>
    <property type="project" value="TreeGrafter"/>
</dbReference>
<name>A0A2A2GH09_9RHOB</name>
<dbReference type="InterPro" id="IPR050123">
    <property type="entry name" value="Prok_molybdopt-oxidoreductase"/>
</dbReference>
<evidence type="ECO:0000259" key="12">
    <source>
        <dbReference type="Pfam" id="PF01568"/>
    </source>
</evidence>
<keyword evidence="8" id="KW-0408">Iron</keyword>
<dbReference type="EMBL" id="NSJZ01000018">
    <property type="protein sequence ID" value="PAU96217.1"/>
    <property type="molecule type" value="Genomic_DNA"/>
</dbReference>
<gene>
    <name evidence="13" type="ORF">CK240_15015</name>
</gene>
<reference evidence="13 14" key="1">
    <citation type="submission" date="2017-09" db="EMBL/GenBank/DDBJ databases">
        <title>Paracoccus alkalisoli sp. nov., isolated from saline alkaline soil.</title>
        <authorList>
            <person name="Dong X."/>
            <person name="Zhang G."/>
        </authorList>
    </citation>
    <scope>NUCLEOTIDE SEQUENCE [LARGE SCALE GENOMIC DNA]</scope>
    <source>
        <strain evidence="13 14">WN007</strain>
    </source>
</reference>
<evidence type="ECO:0000256" key="1">
    <source>
        <dbReference type="ARBA" id="ARBA00001942"/>
    </source>
</evidence>
<evidence type="ECO:0000256" key="8">
    <source>
        <dbReference type="ARBA" id="ARBA00023004"/>
    </source>
</evidence>
<keyword evidence="6" id="KW-0479">Metal-binding</keyword>
<dbReference type="InterPro" id="IPR041953">
    <property type="entry name" value="YdeP_MopB"/>
</dbReference>
<evidence type="ECO:0000256" key="4">
    <source>
        <dbReference type="ARBA" id="ARBA00022485"/>
    </source>
</evidence>
<dbReference type="Proteomes" id="UP000218023">
    <property type="component" value="Unassembled WGS sequence"/>
</dbReference>
<dbReference type="PIRSF" id="PIRSF000144">
    <property type="entry name" value="CbbBc"/>
    <property type="match status" value="1"/>
</dbReference>
<dbReference type="GO" id="GO:0051539">
    <property type="term" value="F:4 iron, 4 sulfur cluster binding"/>
    <property type="evidence" value="ECO:0007669"/>
    <property type="project" value="UniProtKB-KW"/>
</dbReference>
<dbReference type="InterPro" id="IPR037951">
    <property type="entry name" value="MopB_CT_YdeP"/>
</dbReference>
<dbReference type="GO" id="GO:0045333">
    <property type="term" value="P:cellular respiration"/>
    <property type="evidence" value="ECO:0007669"/>
    <property type="project" value="UniProtKB-ARBA"/>
</dbReference>
<dbReference type="RefSeq" id="WP_095641145.1">
    <property type="nucleotide sequence ID" value="NZ_NSJZ01000018.1"/>
</dbReference>
<keyword evidence="5" id="KW-0500">Molybdenum</keyword>
<evidence type="ECO:0000256" key="2">
    <source>
        <dbReference type="ARBA" id="ARBA00001966"/>
    </source>
</evidence>
<dbReference type="InterPro" id="IPR006656">
    <property type="entry name" value="Mopterin_OxRdtase"/>
</dbReference>
<keyword evidence="9" id="KW-0411">Iron-sulfur</keyword>
<dbReference type="PANTHER" id="PTHR43105">
    <property type="entry name" value="RESPIRATORY NITRATE REDUCTASE"/>
    <property type="match status" value="1"/>
</dbReference>
<keyword evidence="4" id="KW-0004">4Fe-4S</keyword>
<dbReference type="OrthoDB" id="5287431at2"/>
<dbReference type="Pfam" id="PF00384">
    <property type="entry name" value="Molybdopterin"/>
    <property type="match status" value="1"/>
</dbReference>
<sequence>MSADEPTGVESTQQREDTPYYTNATGGWGSLKGVARILADQRPTAGAFRTLMRQNKPGGHMCTSCAWTKPEHPHPFEFCENGAKATIWDLTRDRCGPDFFAEHSVTELRELSDHDLEKTGRLTHPMRYDSATDRYVETTWDEAFEGIGARLGALDPKATVFYTSGRASLETSYLFALFARLYGHNNLPDSSNMCHETTSVGLKKFIGVSVGTCVLDDFDHCDMIIFMGQNTGSNSPRFLHTLKSARERGCRIVTFNPVRERGLVEFTSPQNPAQMTVTPPTTISDLYLQVKPGGDVAALVGICKRVIEQDERNDRQIIDYAFLESHTTGYQDFAARMKQISWDEIERTSGLRRADLETVGDMYCQAEKTIGIYGMGLTQHVKGWLNLGMYVSLLLLRGNIGRQGAGISPVRGHSNVQGQRTVGITEKPKLVPNDKLRELFGFEPPMEEGRNTTALVEGLLDGSVKGFISLGGNLARAIPDRERAEPCWSKLDLNVQIATKLNRSHLFPGRHSWLLPCLVRSEEDRQATGPQAVTMEDSLSMIHGSFGKRSPASPQLKSEVAIVAGMAKATLPPNPKVKWDDWTGDYSLIRDLIEATYPDKFKDFNDRLYTPGGFHRGNKARERIWQTDSGKAEFTAPETLSALGADAAGDQMTMVTLRSNDQFNTTIYGFSDRLRGLAGREIVLINPEEMSRLGLAEGQPVKLECAIKDGHERVVRGLRVVGYDLPDGCVAAYYPEVNPLVPVHYRDELSHTPAYKGVPVRIRPDDAAGEARAAE</sequence>
<dbReference type="GO" id="GO:1990204">
    <property type="term" value="C:oxidoreductase complex"/>
    <property type="evidence" value="ECO:0007669"/>
    <property type="project" value="UniProtKB-ARBA"/>
</dbReference>
<dbReference type="InterPro" id="IPR009010">
    <property type="entry name" value="Asp_de-COase-like_dom_sf"/>
</dbReference>
<dbReference type="GO" id="GO:0030151">
    <property type="term" value="F:molybdenum ion binding"/>
    <property type="evidence" value="ECO:0007669"/>
    <property type="project" value="InterPro"/>
</dbReference>
<evidence type="ECO:0000313" key="14">
    <source>
        <dbReference type="Proteomes" id="UP000218023"/>
    </source>
</evidence>
<evidence type="ECO:0000256" key="5">
    <source>
        <dbReference type="ARBA" id="ARBA00022505"/>
    </source>
</evidence>
<evidence type="ECO:0000256" key="9">
    <source>
        <dbReference type="ARBA" id="ARBA00023014"/>
    </source>
</evidence>